<feature type="transmembrane region" description="Helical" evidence="1">
    <location>
        <begin position="6"/>
        <end position="25"/>
    </location>
</feature>
<keyword evidence="3" id="KW-1185">Reference proteome</keyword>
<dbReference type="RefSeq" id="XP_024352425.1">
    <property type="nucleotide sequence ID" value="XM_024493153.1"/>
</dbReference>
<reference evidence="2 3" key="1">
    <citation type="journal article" date="2013" name="Nat. Genet.">
        <title>The genome of the hydatid tapeworm Echinococcus granulosus.</title>
        <authorList>
            <person name="Zheng H."/>
            <person name="Zhang W."/>
            <person name="Zhang L."/>
            <person name="Zhang Z."/>
            <person name="Li J."/>
            <person name="Lu G."/>
            <person name="Zhu Y."/>
            <person name="Wang Y."/>
            <person name="Huang Y."/>
            <person name="Liu J."/>
            <person name="Kang H."/>
            <person name="Chen J."/>
            <person name="Wang L."/>
            <person name="Chen A."/>
            <person name="Yu S."/>
            <person name="Gao Z."/>
            <person name="Jin L."/>
            <person name="Gu W."/>
            <person name="Wang Z."/>
            <person name="Zhao L."/>
            <person name="Shi B."/>
            <person name="Wen H."/>
            <person name="Lin R."/>
            <person name="Jones M.K."/>
            <person name="Brejova B."/>
            <person name="Vinar T."/>
            <person name="Zhao G."/>
            <person name="McManus D.P."/>
            <person name="Chen Z."/>
            <person name="Zhou Y."/>
            <person name="Wang S."/>
        </authorList>
    </citation>
    <scope>NUCLEOTIDE SEQUENCE [LARGE SCALE GENOMIC DNA]</scope>
</reference>
<comment type="caution">
    <text evidence="2">The sequence shown here is derived from an EMBL/GenBank/DDBJ whole genome shotgun (WGS) entry which is preliminary data.</text>
</comment>
<proteinExistence type="predicted"/>
<evidence type="ECO:0000256" key="1">
    <source>
        <dbReference type="SAM" id="Phobius"/>
    </source>
</evidence>
<dbReference type="EMBL" id="APAU02000022">
    <property type="protein sequence ID" value="EUB61229.1"/>
    <property type="molecule type" value="Genomic_DNA"/>
</dbReference>
<gene>
    <name evidence="2" type="ORF">EGR_03904</name>
</gene>
<dbReference type="Proteomes" id="UP000019149">
    <property type="component" value="Unassembled WGS sequence"/>
</dbReference>
<protein>
    <submittedName>
        <fullName evidence="2">Uncharacterized protein</fullName>
    </submittedName>
</protein>
<dbReference type="CTD" id="36339619"/>
<evidence type="ECO:0000313" key="3">
    <source>
        <dbReference type="Proteomes" id="UP000019149"/>
    </source>
</evidence>
<evidence type="ECO:0000313" key="2">
    <source>
        <dbReference type="EMBL" id="EUB61229.1"/>
    </source>
</evidence>
<keyword evidence="1" id="KW-1133">Transmembrane helix</keyword>
<accession>W6V4U5</accession>
<keyword evidence="1" id="KW-0472">Membrane</keyword>
<name>W6V4U5_ECHGR</name>
<keyword evidence="1" id="KW-0812">Transmembrane</keyword>
<dbReference type="KEGG" id="egl:EGR_03904"/>
<dbReference type="AlphaFoldDB" id="W6V4U5"/>
<sequence>MNEIFFFSILATGIPIYTWFCLGFINKGKTVLCMFIVNTRRNALMQITKALNLFSSVLNGESFKIVRYFVLCVRLKVHFPPPPQFLKKIKIIKNIYFKTKHIKFQSGEILDTIKKPNSKVIEYLISCRKWDLQVRFLPLPNFLSQYVLKWLIAVGLLREANIVSDSRKIVTLTHPSLPSTSPPFEVYFIFSDRPILGQTEQINRLDIDIFYQEMQNLSSYLVIYLSENQEFLLFSCVAAMMLHNVVANGKVEKVAFLDRPGQFFNASMRLLKIKVSF</sequence>
<dbReference type="GeneID" id="36339619"/>
<organism evidence="2 3">
    <name type="scientific">Echinococcus granulosus</name>
    <name type="common">Hydatid tapeworm</name>
    <dbReference type="NCBI Taxonomy" id="6210"/>
    <lineage>
        <taxon>Eukaryota</taxon>
        <taxon>Metazoa</taxon>
        <taxon>Spiralia</taxon>
        <taxon>Lophotrochozoa</taxon>
        <taxon>Platyhelminthes</taxon>
        <taxon>Cestoda</taxon>
        <taxon>Eucestoda</taxon>
        <taxon>Cyclophyllidea</taxon>
        <taxon>Taeniidae</taxon>
        <taxon>Echinococcus</taxon>
        <taxon>Echinococcus granulosus group</taxon>
    </lineage>
</organism>